<feature type="transmembrane region" description="Helical" evidence="1">
    <location>
        <begin position="21"/>
        <end position="43"/>
    </location>
</feature>
<keyword evidence="1" id="KW-1133">Transmembrane helix</keyword>
<dbReference type="RefSeq" id="WP_171817378.1">
    <property type="nucleotide sequence ID" value="NZ_AP012547.1"/>
</dbReference>
<dbReference type="STRING" id="1223802.SUTH_02917"/>
<dbReference type="AlphaFoldDB" id="W0SJ37"/>
<evidence type="ECO:0000313" key="3">
    <source>
        <dbReference type="Proteomes" id="UP000031637"/>
    </source>
</evidence>
<accession>W0SJ37</accession>
<dbReference type="PROSITE" id="PS00409">
    <property type="entry name" value="PROKAR_NTER_METHYL"/>
    <property type="match status" value="1"/>
</dbReference>
<proteinExistence type="predicted"/>
<keyword evidence="1" id="KW-0812">Transmembrane</keyword>
<evidence type="ECO:0000313" key="2">
    <source>
        <dbReference type="EMBL" id="BAO30696.1"/>
    </source>
</evidence>
<dbReference type="InterPro" id="IPR032092">
    <property type="entry name" value="PilW"/>
</dbReference>
<protein>
    <recommendedName>
        <fullName evidence="4">Type IV pilus assembly protein PilW</fullName>
    </recommendedName>
</protein>
<dbReference type="Pfam" id="PF16074">
    <property type="entry name" value="PilW"/>
    <property type="match status" value="1"/>
</dbReference>
<dbReference type="KEGG" id="shd:SUTH_02917"/>
<name>W0SJ37_9PROT</name>
<evidence type="ECO:0008006" key="4">
    <source>
        <dbReference type="Google" id="ProtNLM"/>
    </source>
</evidence>
<dbReference type="InterPro" id="IPR012902">
    <property type="entry name" value="N_methyl_site"/>
</dbReference>
<keyword evidence="3" id="KW-1185">Reference proteome</keyword>
<dbReference type="HOGENOM" id="CLU_059334_0_0_4"/>
<keyword evidence="1" id="KW-0472">Membrane</keyword>
<evidence type="ECO:0000256" key="1">
    <source>
        <dbReference type="SAM" id="Phobius"/>
    </source>
</evidence>
<dbReference type="GO" id="GO:0043683">
    <property type="term" value="P:type IV pilus assembly"/>
    <property type="evidence" value="ECO:0007669"/>
    <property type="project" value="InterPro"/>
</dbReference>
<sequence>MLATTPYSFPRSEYRRHKGFSLVEVMVGMVIGMIGIIVMMQLFSLTEGQKRATTGSGDAQSAGAIALYGLQRDIRQSGYGITDIRLLGCNILLRAGVTLNSIAPVTINHASIPAGDPNTDTLLIVYGNSNSSPQGEVITDQTSAATPPYTVAALASFLVNDRVIAAPATRLTPCSLMLDTVTGVGANVAVTTGSAGMGQGTLFSLGQAPKVLVYAVHRGNLTVCDYMTSNCAAACTMTDGPAATAVGGSCNASWVPIASNVVSLRAEYGRDTSIPMDAIVDTYDQTTPATACGWSMAAALRLALVVRSGQFEKTVVTAGAPVWAGTTSATPVPINLTTEANWQNYRYKLYQTTVPLRNVSWLGVQAGC</sequence>
<organism evidence="2 3">
    <name type="scientific">Sulfuritalea hydrogenivorans sk43H</name>
    <dbReference type="NCBI Taxonomy" id="1223802"/>
    <lineage>
        <taxon>Bacteria</taxon>
        <taxon>Pseudomonadati</taxon>
        <taxon>Pseudomonadota</taxon>
        <taxon>Betaproteobacteria</taxon>
        <taxon>Nitrosomonadales</taxon>
        <taxon>Sterolibacteriaceae</taxon>
        <taxon>Sulfuritalea</taxon>
    </lineage>
</organism>
<dbReference type="Pfam" id="PF07963">
    <property type="entry name" value="N_methyl"/>
    <property type="match status" value="1"/>
</dbReference>
<dbReference type="EMBL" id="AP012547">
    <property type="protein sequence ID" value="BAO30696.1"/>
    <property type="molecule type" value="Genomic_DNA"/>
</dbReference>
<reference evidence="2 3" key="1">
    <citation type="journal article" date="2014" name="Syst. Appl. Microbiol.">
        <title>Complete genomes of freshwater sulfur oxidizers Sulfuricella denitrificans skB26 and Sulfuritalea hydrogenivorans sk43H: genetic insights into the sulfur oxidation pathway of betaproteobacteria.</title>
        <authorList>
            <person name="Watanabe T."/>
            <person name="Kojima H."/>
            <person name="Fukui M."/>
        </authorList>
    </citation>
    <scope>NUCLEOTIDE SEQUENCE [LARGE SCALE GENOMIC DNA]</scope>
    <source>
        <strain evidence="2">DSM22779</strain>
    </source>
</reference>
<dbReference type="Proteomes" id="UP000031637">
    <property type="component" value="Chromosome"/>
</dbReference>
<gene>
    <name evidence="2" type="ORF">SUTH_02917</name>
</gene>